<evidence type="ECO:0000313" key="2">
    <source>
        <dbReference type="Proteomes" id="UP000237105"/>
    </source>
</evidence>
<sequence>DDILKIVTDIYNNWNTKLNEHFRLVVGNKNTLDLATTCSKVPNEMNATIWEHYCDLFNSLEFM</sequence>
<feature type="non-terminal residue" evidence="1">
    <location>
        <position position="63"/>
    </location>
</feature>
<dbReference type="EMBL" id="JXTB01000169">
    <property type="protein sequence ID" value="PON56624.1"/>
    <property type="molecule type" value="Genomic_DNA"/>
</dbReference>
<evidence type="ECO:0000313" key="1">
    <source>
        <dbReference type="EMBL" id="PON56624.1"/>
    </source>
</evidence>
<protein>
    <submittedName>
        <fullName evidence="1">Uncharacterized protein</fullName>
    </submittedName>
</protein>
<dbReference type="AlphaFoldDB" id="A0A2P5C6M0"/>
<proteinExistence type="predicted"/>
<reference evidence="2" key="1">
    <citation type="submission" date="2016-06" db="EMBL/GenBank/DDBJ databases">
        <title>Parallel loss of symbiosis genes in relatives of nitrogen-fixing non-legume Parasponia.</title>
        <authorList>
            <person name="Van Velzen R."/>
            <person name="Holmer R."/>
            <person name="Bu F."/>
            <person name="Rutten L."/>
            <person name="Van Zeijl A."/>
            <person name="Liu W."/>
            <person name="Santuari L."/>
            <person name="Cao Q."/>
            <person name="Sharma T."/>
            <person name="Shen D."/>
            <person name="Roswanjaya Y."/>
            <person name="Wardhani T."/>
            <person name="Kalhor M.S."/>
            <person name="Jansen J."/>
            <person name="Van den Hoogen J."/>
            <person name="Gungor B."/>
            <person name="Hartog M."/>
            <person name="Hontelez J."/>
            <person name="Verver J."/>
            <person name="Yang W.-C."/>
            <person name="Schijlen E."/>
            <person name="Repin R."/>
            <person name="Schilthuizen M."/>
            <person name="Schranz E."/>
            <person name="Heidstra R."/>
            <person name="Miyata K."/>
            <person name="Fedorova E."/>
            <person name="Kohlen W."/>
            <person name="Bisseling T."/>
            <person name="Smit S."/>
            <person name="Geurts R."/>
        </authorList>
    </citation>
    <scope>NUCLEOTIDE SEQUENCE [LARGE SCALE GENOMIC DNA]</scope>
    <source>
        <strain evidence="2">cv. WU1-14</strain>
    </source>
</reference>
<name>A0A2P5C6M0_PARAD</name>
<gene>
    <name evidence="1" type="ORF">PanWU01x14_180370</name>
</gene>
<keyword evidence="2" id="KW-1185">Reference proteome</keyword>
<comment type="caution">
    <text evidence="1">The sequence shown here is derived from an EMBL/GenBank/DDBJ whole genome shotgun (WGS) entry which is preliminary data.</text>
</comment>
<accession>A0A2P5C6M0</accession>
<organism evidence="1 2">
    <name type="scientific">Parasponia andersonii</name>
    <name type="common">Sponia andersonii</name>
    <dbReference type="NCBI Taxonomy" id="3476"/>
    <lineage>
        <taxon>Eukaryota</taxon>
        <taxon>Viridiplantae</taxon>
        <taxon>Streptophyta</taxon>
        <taxon>Embryophyta</taxon>
        <taxon>Tracheophyta</taxon>
        <taxon>Spermatophyta</taxon>
        <taxon>Magnoliopsida</taxon>
        <taxon>eudicotyledons</taxon>
        <taxon>Gunneridae</taxon>
        <taxon>Pentapetalae</taxon>
        <taxon>rosids</taxon>
        <taxon>fabids</taxon>
        <taxon>Rosales</taxon>
        <taxon>Cannabaceae</taxon>
        <taxon>Parasponia</taxon>
    </lineage>
</organism>
<dbReference type="Proteomes" id="UP000237105">
    <property type="component" value="Unassembled WGS sequence"/>
</dbReference>
<feature type="non-terminal residue" evidence="1">
    <location>
        <position position="1"/>
    </location>
</feature>